<reference evidence="3" key="1">
    <citation type="journal article" date="2019" name="Int. J. Syst. Evol. Microbiol.">
        <title>The Global Catalogue of Microorganisms (GCM) 10K type strain sequencing project: providing services to taxonomists for standard genome sequencing and annotation.</title>
        <authorList>
            <consortium name="The Broad Institute Genomics Platform"/>
            <consortium name="The Broad Institute Genome Sequencing Center for Infectious Disease"/>
            <person name="Wu L."/>
            <person name="Ma J."/>
        </authorList>
    </citation>
    <scope>NUCLEOTIDE SEQUENCE [LARGE SCALE GENOMIC DNA]</scope>
    <source>
        <strain evidence="3">CGMCC 1.15353</strain>
    </source>
</reference>
<feature type="transmembrane region" description="Helical" evidence="1">
    <location>
        <begin position="31"/>
        <end position="49"/>
    </location>
</feature>
<dbReference type="EMBL" id="BMIN01000008">
    <property type="protein sequence ID" value="GGD13632.1"/>
    <property type="molecule type" value="Genomic_DNA"/>
</dbReference>
<proteinExistence type="predicted"/>
<keyword evidence="1" id="KW-0812">Transmembrane</keyword>
<name>A0ABQ1Q605_9BACI</name>
<accession>A0ABQ1Q605</accession>
<evidence type="ECO:0000256" key="1">
    <source>
        <dbReference type="SAM" id="Phobius"/>
    </source>
</evidence>
<evidence type="ECO:0000313" key="3">
    <source>
        <dbReference type="Proteomes" id="UP000642571"/>
    </source>
</evidence>
<gene>
    <name evidence="2" type="ORF">GCM10011389_21570</name>
</gene>
<comment type="caution">
    <text evidence="2">The sequence shown here is derived from an EMBL/GenBank/DDBJ whole genome shotgun (WGS) entry which is preliminary data.</text>
</comment>
<keyword evidence="1" id="KW-1133">Transmembrane helix</keyword>
<keyword evidence="3" id="KW-1185">Reference proteome</keyword>
<sequence>MSHGKRILLSLISYLIPFILIVIFVPPGIVQSGLIGGSVFFSIMTVRFIDKKVSQKN</sequence>
<organism evidence="2 3">
    <name type="scientific">Pontibacillus salipaludis</name>
    <dbReference type="NCBI Taxonomy" id="1697394"/>
    <lineage>
        <taxon>Bacteria</taxon>
        <taxon>Bacillati</taxon>
        <taxon>Bacillota</taxon>
        <taxon>Bacilli</taxon>
        <taxon>Bacillales</taxon>
        <taxon>Bacillaceae</taxon>
        <taxon>Pontibacillus</taxon>
    </lineage>
</organism>
<keyword evidence="1" id="KW-0472">Membrane</keyword>
<dbReference type="Proteomes" id="UP000642571">
    <property type="component" value="Unassembled WGS sequence"/>
</dbReference>
<feature type="transmembrane region" description="Helical" evidence="1">
    <location>
        <begin position="7"/>
        <end position="25"/>
    </location>
</feature>
<protein>
    <submittedName>
        <fullName evidence="2">Uncharacterized protein</fullName>
    </submittedName>
</protein>
<evidence type="ECO:0000313" key="2">
    <source>
        <dbReference type="EMBL" id="GGD13632.1"/>
    </source>
</evidence>